<accession>A0ABQ7SG43</accession>
<feature type="chain" id="PRO_5046300235" evidence="7">
    <location>
        <begin position="19"/>
        <end position="385"/>
    </location>
</feature>
<dbReference type="EMBL" id="JAIPUX010005290">
    <property type="protein sequence ID" value="KAH0616294.1"/>
    <property type="molecule type" value="Genomic_DNA"/>
</dbReference>
<keyword evidence="9" id="KW-1185">Reference proteome</keyword>
<evidence type="ECO:0000256" key="2">
    <source>
        <dbReference type="ARBA" id="ARBA00006058"/>
    </source>
</evidence>
<evidence type="ECO:0000256" key="3">
    <source>
        <dbReference type="ARBA" id="ARBA00022692"/>
    </source>
</evidence>
<dbReference type="PANTHER" id="PTHR22730">
    <property type="entry name" value="PROMININ PROM PROTEIN"/>
    <property type="match status" value="1"/>
</dbReference>
<feature type="signal peptide" evidence="7">
    <location>
        <begin position="1"/>
        <end position="18"/>
    </location>
</feature>
<evidence type="ECO:0000256" key="1">
    <source>
        <dbReference type="ARBA" id="ARBA00004475"/>
    </source>
</evidence>
<evidence type="ECO:0000313" key="8">
    <source>
        <dbReference type="EMBL" id="KAH0616294.1"/>
    </source>
</evidence>
<keyword evidence="5" id="KW-0472">Membrane</keyword>
<dbReference type="Proteomes" id="UP000826234">
    <property type="component" value="Unassembled WGS sequence"/>
</dbReference>
<proteinExistence type="inferred from homology"/>
<dbReference type="Pfam" id="PF05478">
    <property type="entry name" value="Prominin"/>
    <property type="match status" value="2"/>
</dbReference>
<protein>
    <submittedName>
        <fullName evidence="8">Uncharacterized protein</fullName>
    </submittedName>
</protein>
<keyword evidence="4" id="KW-1133">Transmembrane helix</keyword>
<evidence type="ECO:0000256" key="6">
    <source>
        <dbReference type="ARBA" id="ARBA00023180"/>
    </source>
</evidence>
<keyword evidence="7" id="KW-0732">Signal</keyword>
<keyword evidence="3" id="KW-0812">Transmembrane</keyword>
<evidence type="ECO:0000256" key="5">
    <source>
        <dbReference type="ARBA" id="ARBA00023136"/>
    </source>
</evidence>
<comment type="subcellular location">
    <subcellularLocation>
        <location evidence="1">Cell projection</location>
        <location evidence="1">Microvillus membrane</location>
        <topology evidence="1">Multi-pass membrane protein</topology>
    </subcellularLocation>
</comment>
<evidence type="ECO:0000256" key="4">
    <source>
        <dbReference type="ARBA" id="ARBA00022989"/>
    </source>
</evidence>
<keyword evidence="6" id="KW-0325">Glycoprotein</keyword>
<comment type="similarity">
    <text evidence="2">Belongs to the prominin family.</text>
</comment>
<reference evidence="8 9" key="1">
    <citation type="journal article" date="2022" name="Gigascience">
        <title>A chromosome-level genome assembly and annotation of the desert horned lizard, Phrynosoma platyrhinos, provides insight into chromosomal rearrangements among reptiles.</title>
        <authorList>
            <person name="Koochekian N."/>
            <person name="Ascanio A."/>
            <person name="Farleigh K."/>
            <person name="Card D.C."/>
            <person name="Schield D.R."/>
            <person name="Castoe T.A."/>
            <person name="Jezkova T."/>
        </authorList>
    </citation>
    <scope>NUCLEOTIDE SEQUENCE [LARGE SCALE GENOMIC DNA]</scope>
    <source>
        <strain evidence="8">NK-2021</strain>
    </source>
</reference>
<organism evidence="8 9">
    <name type="scientific">Phrynosoma platyrhinos</name>
    <name type="common">Desert horned lizard</name>
    <dbReference type="NCBI Taxonomy" id="52577"/>
    <lineage>
        <taxon>Eukaryota</taxon>
        <taxon>Metazoa</taxon>
        <taxon>Chordata</taxon>
        <taxon>Craniata</taxon>
        <taxon>Vertebrata</taxon>
        <taxon>Euteleostomi</taxon>
        <taxon>Lepidosauria</taxon>
        <taxon>Squamata</taxon>
        <taxon>Bifurcata</taxon>
        <taxon>Unidentata</taxon>
        <taxon>Episquamata</taxon>
        <taxon>Toxicofera</taxon>
        <taxon>Iguania</taxon>
        <taxon>Phrynosomatidae</taxon>
        <taxon>Phrynosomatinae</taxon>
        <taxon>Phrynosoma</taxon>
    </lineage>
</organism>
<name>A0ABQ7SG43_PHRPL</name>
<dbReference type="PANTHER" id="PTHR22730:SF3">
    <property type="entry name" value="PROMININ-1"/>
    <property type="match status" value="1"/>
</dbReference>
<gene>
    <name evidence="8" type="ORF">JD844_027310</name>
</gene>
<dbReference type="InterPro" id="IPR008795">
    <property type="entry name" value="Prominin"/>
</dbReference>
<evidence type="ECO:0000313" key="9">
    <source>
        <dbReference type="Proteomes" id="UP000826234"/>
    </source>
</evidence>
<comment type="caution">
    <text evidence="8">The sequence shown here is derived from an EMBL/GenBank/DDBJ whole genome shotgun (WGS) entry which is preliminary data.</text>
</comment>
<evidence type="ECO:0000256" key="7">
    <source>
        <dbReference type="SAM" id="SignalP"/>
    </source>
</evidence>
<sequence>MLPTVVHYILVGVLFAYAANQHLTSQVRGAKKLVNSNFKDLRTFLNDTPAQIDYLVSQYNTTKKKALADLNNVGPILGNRVQEQLGREVRPALDAALTMAGAIRETKEALENVSVSVEVLQEGTERLHANLTEVKGHLINTLNDSACTAAQAASTCNIIRNSLNQLDINANFSKGYAAFNNTPDLVLDQTRNILSDIKNVLDAIGSNITAFTKMLPVQKVLADFTIYLTQSEAYVQDHFPLVEQYDFYSDCKENKGIYTTLHLENIFNIHNILNVSMYAEDVSLKIQHININLSNIVLLDGIGKENLLNFSASGINEINFAAYLTEINKSVTKVDLLSFANDLEARADQLPKGALENALKGHANNIRMIHSQQVVPLEQAMVIQN</sequence>